<comment type="caution">
    <text evidence="1">The sequence shown here is derived from an EMBL/GenBank/DDBJ whole genome shotgun (WGS) entry which is preliminary data.</text>
</comment>
<name>A0A8S2MQU0_9BILA</name>
<feature type="non-terminal residue" evidence="1">
    <location>
        <position position="1"/>
    </location>
</feature>
<organism evidence="1 2">
    <name type="scientific">Rotaria magnacalcarata</name>
    <dbReference type="NCBI Taxonomy" id="392030"/>
    <lineage>
        <taxon>Eukaryota</taxon>
        <taxon>Metazoa</taxon>
        <taxon>Spiralia</taxon>
        <taxon>Gnathifera</taxon>
        <taxon>Rotifera</taxon>
        <taxon>Eurotatoria</taxon>
        <taxon>Bdelloidea</taxon>
        <taxon>Philodinida</taxon>
        <taxon>Philodinidae</taxon>
        <taxon>Rotaria</taxon>
    </lineage>
</organism>
<dbReference type="EMBL" id="CAJOBJ010003445">
    <property type="protein sequence ID" value="CAF3965732.1"/>
    <property type="molecule type" value="Genomic_DNA"/>
</dbReference>
<reference evidence="1" key="1">
    <citation type="submission" date="2021-02" db="EMBL/GenBank/DDBJ databases">
        <authorList>
            <person name="Nowell W R."/>
        </authorList>
    </citation>
    <scope>NUCLEOTIDE SEQUENCE</scope>
</reference>
<protein>
    <submittedName>
        <fullName evidence="1">Uncharacterized protein</fullName>
    </submittedName>
</protein>
<evidence type="ECO:0000313" key="1">
    <source>
        <dbReference type="EMBL" id="CAF3965732.1"/>
    </source>
</evidence>
<dbReference type="Proteomes" id="UP000681720">
    <property type="component" value="Unassembled WGS sequence"/>
</dbReference>
<gene>
    <name evidence="1" type="ORF">GIL414_LOCUS9877</name>
</gene>
<accession>A0A8S2MQU0</accession>
<sequence>CGLHIEQALEGVPIKERCKCSKDSRVGKCILLRKI</sequence>
<evidence type="ECO:0000313" key="2">
    <source>
        <dbReference type="Proteomes" id="UP000681720"/>
    </source>
</evidence>
<dbReference type="AlphaFoldDB" id="A0A8S2MQU0"/>
<proteinExistence type="predicted"/>